<dbReference type="EMBL" id="FOQY01000049">
    <property type="protein sequence ID" value="SFL03490.1"/>
    <property type="molecule type" value="Genomic_DNA"/>
</dbReference>
<feature type="transmembrane region" description="Helical" evidence="7">
    <location>
        <begin position="162"/>
        <end position="185"/>
    </location>
</feature>
<dbReference type="GeneID" id="96303329"/>
<gene>
    <name evidence="9" type="ORF">SAMN05216275_1497</name>
</gene>
<dbReference type="Gene3D" id="1.20.144.10">
    <property type="entry name" value="Phosphatidic acid phosphatase type 2/haloperoxidase"/>
    <property type="match status" value="2"/>
</dbReference>
<keyword evidence="4" id="KW-0378">Hydrolase</keyword>
<proteinExistence type="predicted"/>
<feature type="domain" description="Phosphatidic acid phosphatase type 2/haloperoxidase" evidence="8">
    <location>
        <begin position="64"/>
        <end position="177"/>
    </location>
</feature>
<evidence type="ECO:0000259" key="8">
    <source>
        <dbReference type="SMART" id="SM00014"/>
    </source>
</evidence>
<evidence type="ECO:0000313" key="10">
    <source>
        <dbReference type="Proteomes" id="UP000199111"/>
    </source>
</evidence>
<organism evidence="9 10">
    <name type="scientific">Streptosporangium canum</name>
    <dbReference type="NCBI Taxonomy" id="324952"/>
    <lineage>
        <taxon>Bacteria</taxon>
        <taxon>Bacillati</taxon>
        <taxon>Actinomycetota</taxon>
        <taxon>Actinomycetes</taxon>
        <taxon>Streptosporangiales</taxon>
        <taxon>Streptosporangiaceae</taxon>
        <taxon>Streptosporangium</taxon>
    </lineage>
</organism>
<keyword evidence="5 7" id="KW-1133">Transmembrane helix</keyword>
<dbReference type="InterPro" id="IPR000326">
    <property type="entry name" value="PAP2/HPO"/>
</dbReference>
<dbReference type="GO" id="GO:0016787">
    <property type="term" value="F:hydrolase activity"/>
    <property type="evidence" value="ECO:0007669"/>
    <property type="project" value="UniProtKB-KW"/>
</dbReference>
<dbReference type="InterPro" id="IPR036938">
    <property type="entry name" value="PAP2/HPO_sf"/>
</dbReference>
<name>A0A1I4EES5_9ACTN</name>
<keyword evidence="3 7" id="KW-0812">Transmembrane</keyword>
<evidence type="ECO:0000256" key="6">
    <source>
        <dbReference type="ARBA" id="ARBA00023136"/>
    </source>
</evidence>
<dbReference type="AlphaFoldDB" id="A0A1I4EES5"/>
<reference evidence="10" key="1">
    <citation type="submission" date="2016-10" db="EMBL/GenBank/DDBJ databases">
        <authorList>
            <person name="Varghese N."/>
            <person name="Submissions S."/>
        </authorList>
    </citation>
    <scope>NUCLEOTIDE SEQUENCE [LARGE SCALE GENOMIC DNA]</scope>
    <source>
        <strain evidence="10">CGMCC 4.2126</strain>
    </source>
</reference>
<evidence type="ECO:0000256" key="4">
    <source>
        <dbReference type="ARBA" id="ARBA00022801"/>
    </source>
</evidence>
<evidence type="ECO:0000256" key="5">
    <source>
        <dbReference type="ARBA" id="ARBA00022989"/>
    </source>
</evidence>
<evidence type="ECO:0000256" key="3">
    <source>
        <dbReference type="ARBA" id="ARBA00022692"/>
    </source>
</evidence>
<feature type="transmembrane region" description="Helical" evidence="7">
    <location>
        <begin position="139"/>
        <end position="156"/>
    </location>
</feature>
<dbReference type="SUPFAM" id="SSF48317">
    <property type="entry name" value="Acid phosphatase/Vanadium-dependent haloperoxidase"/>
    <property type="match status" value="1"/>
</dbReference>
<evidence type="ECO:0000256" key="7">
    <source>
        <dbReference type="SAM" id="Phobius"/>
    </source>
</evidence>
<dbReference type="SMART" id="SM00014">
    <property type="entry name" value="acidPPc"/>
    <property type="match status" value="1"/>
</dbReference>
<dbReference type="Proteomes" id="UP000199111">
    <property type="component" value="Unassembled WGS sequence"/>
</dbReference>
<sequence>MSDRIDGVPDISAELYRDITGFAQSTPSWFQALAEIGTEAVLVVFAALLLGAWWRARREDTRAMTLALLAPAATVAAYVISELFKNLVAEDRPCRVLRGVSALADCPPYGDWSFPSNHATLAAAAAAGLVIAWRRTTPYVLVAAALGAFSRVFVGVHYPHDVIAGCLLGAVVVPLLMLALTPLLIPSVERLRSRGALRPALTATGTARRTGRAGRG</sequence>
<keyword evidence="10" id="KW-1185">Reference proteome</keyword>
<accession>A0A1I4EES5</accession>
<feature type="transmembrane region" description="Helical" evidence="7">
    <location>
        <begin position="29"/>
        <end position="51"/>
    </location>
</feature>
<protein>
    <submittedName>
        <fullName evidence="9">Undecaprenyl-diphosphatase</fullName>
    </submittedName>
</protein>
<dbReference type="Pfam" id="PF01569">
    <property type="entry name" value="PAP2"/>
    <property type="match status" value="1"/>
</dbReference>
<dbReference type="GO" id="GO:0005886">
    <property type="term" value="C:plasma membrane"/>
    <property type="evidence" value="ECO:0007669"/>
    <property type="project" value="UniProtKB-SubCell"/>
</dbReference>
<dbReference type="RefSeq" id="WP_093891843.1">
    <property type="nucleotide sequence ID" value="NZ_FOQY01000049.1"/>
</dbReference>
<comment type="subcellular location">
    <subcellularLocation>
        <location evidence="1">Cell membrane</location>
        <topology evidence="1">Multi-pass membrane protein</topology>
    </subcellularLocation>
</comment>
<evidence type="ECO:0000256" key="2">
    <source>
        <dbReference type="ARBA" id="ARBA00022475"/>
    </source>
</evidence>
<evidence type="ECO:0000313" key="9">
    <source>
        <dbReference type="EMBL" id="SFL03490.1"/>
    </source>
</evidence>
<keyword evidence="2" id="KW-1003">Cell membrane</keyword>
<evidence type="ECO:0000256" key="1">
    <source>
        <dbReference type="ARBA" id="ARBA00004651"/>
    </source>
</evidence>
<keyword evidence="6 7" id="KW-0472">Membrane</keyword>
<dbReference type="PANTHER" id="PTHR14969">
    <property type="entry name" value="SPHINGOSINE-1-PHOSPHATE PHOSPHOHYDROLASE"/>
    <property type="match status" value="1"/>
</dbReference>
<dbReference type="PANTHER" id="PTHR14969:SF62">
    <property type="entry name" value="DECAPRENYLPHOSPHORYL-5-PHOSPHORIBOSE PHOSPHATASE RV3807C-RELATED"/>
    <property type="match status" value="1"/>
</dbReference>